<keyword evidence="7" id="KW-1185">Reference proteome</keyword>
<evidence type="ECO:0000256" key="3">
    <source>
        <dbReference type="ARBA" id="ARBA00022806"/>
    </source>
</evidence>
<evidence type="ECO:0000313" key="6">
    <source>
        <dbReference type="EMBL" id="MBQ0909484.1"/>
    </source>
</evidence>
<dbReference type="Pfam" id="PF13361">
    <property type="entry name" value="UvrD_C"/>
    <property type="match status" value="1"/>
</dbReference>
<dbReference type="Gene3D" id="3.30.160.800">
    <property type="match status" value="1"/>
</dbReference>
<evidence type="ECO:0000313" key="7">
    <source>
        <dbReference type="Proteomes" id="UP000679008"/>
    </source>
</evidence>
<evidence type="ECO:0000259" key="5">
    <source>
        <dbReference type="Pfam" id="PF13361"/>
    </source>
</evidence>
<gene>
    <name evidence="6" type="ORF">KBJ98_12290</name>
</gene>
<dbReference type="InterPro" id="IPR027417">
    <property type="entry name" value="P-loop_NTPase"/>
</dbReference>
<dbReference type="SUPFAM" id="SSF52540">
    <property type="entry name" value="P-loop containing nucleoside triphosphate hydrolases"/>
    <property type="match status" value="1"/>
</dbReference>
<organism evidence="6 7">
    <name type="scientific">Flavobacterium erciyesense</name>
    <dbReference type="NCBI Taxonomy" id="2825842"/>
    <lineage>
        <taxon>Bacteria</taxon>
        <taxon>Pseudomonadati</taxon>
        <taxon>Bacteroidota</taxon>
        <taxon>Flavobacteriia</taxon>
        <taxon>Flavobacteriales</taxon>
        <taxon>Flavobacteriaceae</taxon>
        <taxon>Flavobacterium</taxon>
    </lineage>
</organism>
<reference evidence="6 7" key="1">
    <citation type="submission" date="2021-04" db="EMBL/GenBank/DDBJ databases">
        <title>Description of novel Flavobacterium sp. F-328.</title>
        <authorList>
            <person name="Saticioglu I.B."/>
        </authorList>
    </citation>
    <scope>NUCLEOTIDE SEQUENCE [LARGE SCALE GENOMIC DNA]</scope>
    <source>
        <strain evidence="6 7">F-328</strain>
    </source>
</reference>
<evidence type="ECO:0000256" key="2">
    <source>
        <dbReference type="ARBA" id="ARBA00022801"/>
    </source>
</evidence>
<feature type="domain" description="UvrD-like helicase C-terminal" evidence="5">
    <location>
        <begin position="14"/>
        <end position="36"/>
    </location>
</feature>
<proteinExistence type="predicted"/>
<keyword evidence="4" id="KW-0067">ATP-binding</keyword>
<dbReference type="GO" id="GO:0004386">
    <property type="term" value="F:helicase activity"/>
    <property type="evidence" value="ECO:0007669"/>
    <property type="project" value="UniProtKB-KW"/>
</dbReference>
<name>A0ABS5D607_9FLAO</name>
<dbReference type="RefSeq" id="WP_210791183.1">
    <property type="nucleotide sequence ID" value="NZ_JAGPXB010000013.1"/>
</dbReference>
<comment type="caution">
    <text evidence="6">The sequence shown here is derived from an EMBL/GenBank/DDBJ whole genome shotgun (WGS) entry which is preliminary data.</text>
</comment>
<dbReference type="Proteomes" id="UP000679008">
    <property type="component" value="Unassembled WGS sequence"/>
</dbReference>
<accession>A0ABS5D607</accession>
<keyword evidence="1" id="KW-0547">Nucleotide-binding</keyword>
<keyword evidence="2" id="KW-0378">Hydrolase</keyword>
<sequence>MFRVVKDIKYDVLLEEERRLFYVAITRAKDELFLITELGNESSFVDEIPQHFYNVNKPIIKNIDSQIINCSDCRATINMSDKFCRNCGKKL</sequence>
<dbReference type="InterPro" id="IPR014017">
    <property type="entry name" value="DNA_helicase_UvrD-like_C"/>
</dbReference>
<evidence type="ECO:0000256" key="1">
    <source>
        <dbReference type="ARBA" id="ARBA00022741"/>
    </source>
</evidence>
<dbReference type="EMBL" id="JAGPXB010000013">
    <property type="protein sequence ID" value="MBQ0909484.1"/>
    <property type="molecule type" value="Genomic_DNA"/>
</dbReference>
<keyword evidence="3 6" id="KW-0347">Helicase</keyword>
<protein>
    <submittedName>
        <fullName evidence="6">ATP-dependent helicase</fullName>
    </submittedName>
</protein>
<evidence type="ECO:0000256" key="4">
    <source>
        <dbReference type="ARBA" id="ARBA00022840"/>
    </source>
</evidence>